<evidence type="ECO:0000313" key="1">
    <source>
        <dbReference type="EMBL" id="MBX38479.1"/>
    </source>
</evidence>
<proteinExistence type="predicted"/>
<sequence length="27" mass="3082">MMLIASHNILCELMSFSPFSHVLVFVD</sequence>
<name>A0A2P2N7J6_RHIMU</name>
<organism evidence="1">
    <name type="scientific">Rhizophora mucronata</name>
    <name type="common">Asiatic mangrove</name>
    <dbReference type="NCBI Taxonomy" id="61149"/>
    <lineage>
        <taxon>Eukaryota</taxon>
        <taxon>Viridiplantae</taxon>
        <taxon>Streptophyta</taxon>
        <taxon>Embryophyta</taxon>
        <taxon>Tracheophyta</taxon>
        <taxon>Spermatophyta</taxon>
        <taxon>Magnoliopsida</taxon>
        <taxon>eudicotyledons</taxon>
        <taxon>Gunneridae</taxon>
        <taxon>Pentapetalae</taxon>
        <taxon>rosids</taxon>
        <taxon>fabids</taxon>
        <taxon>Malpighiales</taxon>
        <taxon>Rhizophoraceae</taxon>
        <taxon>Rhizophora</taxon>
    </lineage>
</organism>
<reference evidence="1" key="1">
    <citation type="submission" date="2018-02" db="EMBL/GenBank/DDBJ databases">
        <title>Rhizophora mucronata_Transcriptome.</title>
        <authorList>
            <person name="Meera S.P."/>
            <person name="Sreeshan A."/>
            <person name="Augustine A."/>
        </authorList>
    </citation>
    <scope>NUCLEOTIDE SEQUENCE</scope>
    <source>
        <tissue evidence="1">Leaf</tissue>
    </source>
</reference>
<dbReference type="EMBL" id="GGEC01057995">
    <property type="protein sequence ID" value="MBX38479.1"/>
    <property type="molecule type" value="Transcribed_RNA"/>
</dbReference>
<dbReference type="AlphaFoldDB" id="A0A2P2N7J6"/>
<accession>A0A2P2N7J6</accession>
<protein>
    <submittedName>
        <fullName evidence="1">Uncharacterized protein</fullName>
    </submittedName>
</protein>